<protein>
    <submittedName>
        <fullName evidence="1">Uncharacterized protein</fullName>
    </submittedName>
</protein>
<comment type="caution">
    <text evidence="1">The sequence shown here is derived from an EMBL/GenBank/DDBJ whole genome shotgun (WGS) entry which is preliminary data.</text>
</comment>
<dbReference type="Proteomes" id="UP001596112">
    <property type="component" value="Unassembled WGS sequence"/>
</dbReference>
<dbReference type="RefSeq" id="WP_272173291.1">
    <property type="nucleotide sequence ID" value="NZ_JAQOSL010000093.1"/>
</dbReference>
<name>A0ABW1BJQ5_9ACTN</name>
<keyword evidence="2" id="KW-1185">Reference proteome</keyword>
<reference evidence="2" key="1">
    <citation type="journal article" date="2019" name="Int. J. Syst. Evol. Microbiol.">
        <title>The Global Catalogue of Microorganisms (GCM) 10K type strain sequencing project: providing services to taxonomists for standard genome sequencing and annotation.</title>
        <authorList>
            <consortium name="The Broad Institute Genomics Platform"/>
            <consortium name="The Broad Institute Genome Sequencing Center for Infectious Disease"/>
            <person name="Wu L."/>
            <person name="Ma J."/>
        </authorList>
    </citation>
    <scope>NUCLEOTIDE SEQUENCE [LARGE SCALE GENOMIC DNA]</scope>
    <source>
        <strain evidence="2">JCM 9918</strain>
    </source>
</reference>
<dbReference type="EMBL" id="JBHSNZ010000061">
    <property type="protein sequence ID" value="MFC5813272.1"/>
    <property type="molecule type" value="Genomic_DNA"/>
</dbReference>
<organism evidence="1 2">
    <name type="scientific">Streptomyces heilongjiangensis</name>
    <dbReference type="NCBI Taxonomy" id="945052"/>
    <lineage>
        <taxon>Bacteria</taxon>
        <taxon>Bacillati</taxon>
        <taxon>Actinomycetota</taxon>
        <taxon>Actinomycetes</taxon>
        <taxon>Kitasatosporales</taxon>
        <taxon>Streptomycetaceae</taxon>
        <taxon>Streptomyces</taxon>
    </lineage>
</organism>
<evidence type="ECO:0000313" key="2">
    <source>
        <dbReference type="Proteomes" id="UP001596112"/>
    </source>
</evidence>
<evidence type="ECO:0000313" key="1">
    <source>
        <dbReference type="EMBL" id="MFC5813272.1"/>
    </source>
</evidence>
<gene>
    <name evidence="1" type="ORF">ACFQGO_38220</name>
</gene>
<sequence length="110" mass="12139">MTLGGQQAQRNQDAAHTLFGNEYVGTDHVFRLNGPRVEAFSGVDEGVFRLLARGDIEQYRALVHASRHVRPRLTIDEDWGGPVSVHADGSVFALRLLPGQNEEHCACSSR</sequence>
<proteinExistence type="predicted"/>
<accession>A0ABW1BJQ5</accession>